<accession>A0A2P8CFQ6</accession>
<dbReference type="OrthoDB" id="6398367at2"/>
<protein>
    <submittedName>
        <fullName evidence="2">Uncharacterized protein</fullName>
    </submittedName>
</protein>
<gene>
    <name evidence="2" type="ORF">CLV93_103144</name>
    <name evidence="1" type="ORF">JCM18694_35190</name>
</gene>
<evidence type="ECO:0000313" key="4">
    <source>
        <dbReference type="Proteomes" id="UP000396862"/>
    </source>
</evidence>
<dbReference type="Proteomes" id="UP000240621">
    <property type="component" value="Unassembled WGS sequence"/>
</dbReference>
<dbReference type="EMBL" id="BLAU01000001">
    <property type="protein sequence ID" value="GET23273.1"/>
    <property type="molecule type" value="Genomic_DNA"/>
</dbReference>
<comment type="caution">
    <text evidence="2">The sequence shown here is derived from an EMBL/GenBank/DDBJ whole genome shotgun (WGS) entry which is preliminary data.</text>
</comment>
<dbReference type="Proteomes" id="UP000396862">
    <property type="component" value="Unassembled WGS sequence"/>
</dbReference>
<dbReference type="AlphaFoldDB" id="A0A2P8CFQ6"/>
<proteinExistence type="predicted"/>
<reference evidence="2 3" key="1">
    <citation type="submission" date="2018-03" db="EMBL/GenBank/DDBJ databases">
        <title>Genomic Encyclopedia of Archaeal and Bacterial Type Strains, Phase II (KMG-II): from individual species to whole genera.</title>
        <authorList>
            <person name="Goeker M."/>
        </authorList>
    </citation>
    <scope>NUCLEOTIDE SEQUENCE [LARGE SCALE GENOMIC DNA]</scope>
    <source>
        <strain evidence="2 3">DSM 27267</strain>
    </source>
</reference>
<reference evidence="1 4" key="2">
    <citation type="submission" date="2019-10" db="EMBL/GenBank/DDBJ databases">
        <title>Prolixibacter strains distinguished by the presence of nitrate reductase genes were adept at nitrate-dependent anaerobic corrosion of metallic iron and carbon steel.</title>
        <authorList>
            <person name="Iino T."/>
            <person name="Shono N."/>
            <person name="Ito K."/>
            <person name="Nakamura R."/>
            <person name="Sueoka K."/>
            <person name="Harayama S."/>
            <person name="Ohkuma M."/>
        </authorList>
    </citation>
    <scope>NUCLEOTIDE SEQUENCE [LARGE SCALE GENOMIC DNA]</scope>
    <source>
        <strain evidence="1 4">MIC1-1</strain>
    </source>
</reference>
<name>A0A2P8CFQ6_9BACT</name>
<evidence type="ECO:0000313" key="2">
    <source>
        <dbReference type="EMBL" id="PSK83729.1"/>
    </source>
</evidence>
<evidence type="ECO:0000313" key="3">
    <source>
        <dbReference type="Proteomes" id="UP000240621"/>
    </source>
</evidence>
<dbReference type="RefSeq" id="WP_146141974.1">
    <property type="nucleotide sequence ID" value="NZ_BLAU01000001.1"/>
</dbReference>
<keyword evidence="4" id="KW-1185">Reference proteome</keyword>
<sequence>MKRIVLALLVVFSVHFGFGQKKNNIVFMMEGECHVVLNHIRRQVQNDSLSVQYFLKNYKIIDNRIANIRKKDFKDVVRLLNLPENEDLFCVWKSDYHKNTLLRAEPDSAKH</sequence>
<organism evidence="2 3">
    <name type="scientific">Prolixibacter denitrificans</name>
    <dbReference type="NCBI Taxonomy" id="1541063"/>
    <lineage>
        <taxon>Bacteria</taxon>
        <taxon>Pseudomonadati</taxon>
        <taxon>Bacteroidota</taxon>
        <taxon>Bacteroidia</taxon>
        <taxon>Marinilabiliales</taxon>
        <taxon>Prolixibacteraceae</taxon>
        <taxon>Prolixibacter</taxon>
    </lineage>
</organism>
<dbReference type="EMBL" id="PYGC01000003">
    <property type="protein sequence ID" value="PSK83729.1"/>
    <property type="molecule type" value="Genomic_DNA"/>
</dbReference>
<evidence type="ECO:0000313" key="1">
    <source>
        <dbReference type="EMBL" id="GET23273.1"/>
    </source>
</evidence>